<gene>
    <name evidence="1" type="ORF">ATZ36_09110</name>
</gene>
<evidence type="ECO:0000313" key="2">
    <source>
        <dbReference type="Proteomes" id="UP000095237"/>
    </source>
</evidence>
<proteinExistence type="predicted"/>
<dbReference type="Proteomes" id="UP000095237">
    <property type="component" value="Unassembled WGS sequence"/>
</dbReference>
<organism evidence="1 2">
    <name type="scientific">Endomicrobium trichonymphae</name>
    <dbReference type="NCBI Taxonomy" id="1408204"/>
    <lineage>
        <taxon>Bacteria</taxon>
        <taxon>Pseudomonadati</taxon>
        <taxon>Elusimicrobiota</taxon>
        <taxon>Endomicrobiia</taxon>
        <taxon>Endomicrobiales</taxon>
        <taxon>Endomicrobiaceae</taxon>
        <taxon>Candidatus Endomicrobiellum</taxon>
    </lineage>
</organism>
<reference evidence="1 2" key="1">
    <citation type="submission" date="2015-11" db="EMBL/GenBank/DDBJ databases">
        <title>Evidence for parallel genomic evolution in an endosymbiosis of termite gut flagellates.</title>
        <authorList>
            <person name="Zheng H."/>
        </authorList>
    </citation>
    <scope>NUCLEOTIDE SEQUENCE [LARGE SCALE GENOMIC DNA]</scope>
    <source>
        <strain evidence="1 2">CET450</strain>
    </source>
</reference>
<accession>A0A1E5IGD8</accession>
<comment type="caution">
    <text evidence="1">The sequence shown here is derived from an EMBL/GenBank/DDBJ whole genome shotgun (WGS) entry which is preliminary data.</text>
</comment>
<evidence type="ECO:0000313" key="1">
    <source>
        <dbReference type="EMBL" id="OEG69511.1"/>
    </source>
</evidence>
<sequence>MSIIKTVTANMERIIKITPIIINIKPIEFITKYFNKNLRLCQQTFFRKKPKILRIIYFLSINA</sequence>
<keyword evidence="2" id="KW-1185">Reference proteome</keyword>
<name>A0A1E5IGD8_ENDTX</name>
<dbReference type="AlphaFoldDB" id="A0A1E5IGD8"/>
<protein>
    <submittedName>
        <fullName evidence="1">Uncharacterized protein</fullName>
    </submittedName>
</protein>
<dbReference type="EMBL" id="LNVX01000680">
    <property type="protein sequence ID" value="OEG69511.1"/>
    <property type="molecule type" value="Genomic_DNA"/>
</dbReference>